<accession>A0A3D8TQB5</accession>
<name>A0A3D8TQB5_9LIST</name>
<protein>
    <submittedName>
        <fullName evidence="1">Uncharacterized protein</fullName>
    </submittedName>
</protein>
<comment type="caution">
    <text evidence="1">The sequence shown here is derived from an EMBL/GenBank/DDBJ whole genome shotgun (WGS) entry which is preliminary data.</text>
</comment>
<evidence type="ECO:0000313" key="2">
    <source>
        <dbReference type="Proteomes" id="UP000257055"/>
    </source>
</evidence>
<sequence length="167" mass="19330">MRYYFEKPAALVNKQPVKVNKENGDLAGTIIKSPAKISFFRDAKLFSNERREKQELAALTFEIAWRKGDNAAVVFHDLENDKQLAFYEDETSKDFLHLFTTESEFPIEIIQKDTMDRITILFHGQESAFIIIQDQQILLQLIDENTNVPDSFFFLGYFIAILSKIGL</sequence>
<dbReference type="AlphaFoldDB" id="A0A3D8TQB5"/>
<organism evidence="1 2">
    <name type="scientific">Listeria kieliensis</name>
    <dbReference type="NCBI Taxonomy" id="1621700"/>
    <lineage>
        <taxon>Bacteria</taxon>
        <taxon>Bacillati</taxon>
        <taxon>Bacillota</taxon>
        <taxon>Bacilli</taxon>
        <taxon>Bacillales</taxon>
        <taxon>Listeriaceae</taxon>
        <taxon>Listeria</taxon>
    </lineage>
</organism>
<proteinExistence type="predicted"/>
<dbReference type="RefSeq" id="WP_115753138.1">
    <property type="nucleotide sequence ID" value="NZ_LARY01000002.1"/>
</dbReference>
<gene>
    <name evidence="1" type="ORF">UR08_07940</name>
</gene>
<dbReference type="EMBL" id="LARY01000002">
    <property type="protein sequence ID" value="RDX00887.1"/>
    <property type="molecule type" value="Genomic_DNA"/>
</dbReference>
<dbReference type="Proteomes" id="UP000257055">
    <property type="component" value="Unassembled WGS sequence"/>
</dbReference>
<reference evidence="2" key="1">
    <citation type="submission" date="2015-04" db="EMBL/GenBank/DDBJ databases">
        <authorList>
            <person name="Schardt J."/>
            <person name="Mueller-Herbst S."/>
            <person name="Scherer S."/>
            <person name="Huptas C."/>
        </authorList>
    </citation>
    <scope>NUCLEOTIDE SEQUENCE [LARGE SCALE GENOMIC DNA]</scope>
    <source>
        <strain evidence="2">Kiel-L1</strain>
    </source>
</reference>
<evidence type="ECO:0000313" key="1">
    <source>
        <dbReference type="EMBL" id="RDX00887.1"/>
    </source>
</evidence>
<keyword evidence="2" id="KW-1185">Reference proteome</keyword>